<evidence type="ECO:0000313" key="2">
    <source>
        <dbReference type="Proteomes" id="UP001597176"/>
    </source>
</evidence>
<gene>
    <name evidence="1" type="ORF">ACFQ4G_18215</name>
</gene>
<name>A0ABW3X3J9_9HYPH</name>
<sequence>MLKVMAPSRAGLQRLKSGRWYLPRELGSAATNGGMVAGVINLTACYIPERITVAAMGTKIGTVGPGGSCQLASYTHNFNTGGPGLLEAYTASMSTAVLGEISNPPIPTNIVLEEGVHWFALNADNATALFSVAGGQGTNYGAMIGSPVSAIGSGSAALVGLTTPGAFGTWPADLSGATFTGVMSKTPQIQYLVG</sequence>
<evidence type="ECO:0008006" key="3">
    <source>
        <dbReference type="Google" id="ProtNLM"/>
    </source>
</evidence>
<dbReference type="EMBL" id="JBHTND010000030">
    <property type="protein sequence ID" value="MFD1303511.1"/>
    <property type="molecule type" value="Genomic_DNA"/>
</dbReference>
<accession>A0ABW3X3J9</accession>
<comment type="caution">
    <text evidence="1">The sequence shown here is derived from an EMBL/GenBank/DDBJ whole genome shotgun (WGS) entry which is preliminary data.</text>
</comment>
<reference evidence="2" key="1">
    <citation type="journal article" date="2019" name="Int. J. Syst. Evol. Microbiol.">
        <title>The Global Catalogue of Microorganisms (GCM) 10K type strain sequencing project: providing services to taxonomists for standard genome sequencing and annotation.</title>
        <authorList>
            <consortium name="The Broad Institute Genomics Platform"/>
            <consortium name="The Broad Institute Genome Sequencing Center for Infectious Disease"/>
            <person name="Wu L."/>
            <person name="Ma J."/>
        </authorList>
    </citation>
    <scope>NUCLEOTIDE SEQUENCE [LARGE SCALE GENOMIC DNA]</scope>
    <source>
        <strain evidence="2">CCUG 56108</strain>
    </source>
</reference>
<dbReference type="Proteomes" id="UP001597176">
    <property type="component" value="Unassembled WGS sequence"/>
</dbReference>
<proteinExistence type="predicted"/>
<keyword evidence="2" id="KW-1185">Reference proteome</keyword>
<dbReference type="RefSeq" id="WP_238208523.1">
    <property type="nucleotide sequence ID" value="NZ_JBHTND010000030.1"/>
</dbReference>
<organism evidence="1 2">
    <name type="scientific">Methylobacterium marchantiae</name>
    <dbReference type="NCBI Taxonomy" id="600331"/>
    <lineage>
        <taxon>Bacteria</taxon>
        <taxon>Pseudomonadati</taxon>
        <taxon>Pseudomonadota</taxon>
        <taxon>Alphaproteobacteria</taxon>
        <taxon>Hyphomicrobiales</taxon>
        <taxon>Methylobacteriaceae</taxon>
        <taxon>Methylobacterium</taxon>
    </lineage>
</organism>
<evidence type="ECO:0000313" key="1">
    <source>
        <dbReference type="EMBL" id="MFD1303511.1"/>
    </source>
</evidence>
<protein>
    <recommendedName>
        <fullName evidence="3">Microcystin-dependent protein</fullName>
    </recommendedName>
</protein>